<dbReference type="AlphaFoldDB" id="A0A016UL07"/>
<protein>
    <submittedName>
        <fullName evidence="2">Uncharacterized protein</fullName>
    </submittedName>
</protein>
<gene>
    <name evidence="2" type="primary">Acey_s0037.g3384</name>
    <name evidence="2" type="ORF">Y032_0037g3384</name>
</gene>
<reference evidence="3" key="1">
    <citation type="journal article" date="2015" name="Nat. Genet.">
        <title>The genome and transcriptome of the zoonotic hookworm Ancylostoma ceylanicum identify infection-specific gene families.</title>
        <authorList>
            <person name="Schwarz E.M."/>
            <person name="Hu Y."/>
            <person name="Antoshechkin I."/>
            <person name="Miller M.M."/>
            <person name="Sternberg P.W."/>
            <person name="Aroian R.V."/>
        </authorList>
    </citation>
    <scope>NUCLEOTIDE SEQUENCE</scope>
    <source>
        <strain evidence="3">HY135</strain>
    </source>
</reference>
<dbReference type="EMBL" id="JARK01001373">
    <property type="protein sequence ID" value="EYC15208.1"/>
    <property type="molecule type" value="Genomic_DNA"/>
</dbReference>
<accession>A0A016UL07</accession>
<name>A0A016UL07_9BILA</name>
<comment type="caution">
    <text evidence="2">The sequence shown here is derived from an EMBL/GenBank/DDBJ whole genome shotgun (WGS) entry which is preliminary data.</text>
</comment>
<sequence>MWLYLPMEKRVSTQHFRKPLGEDGAPEINSVEKTRQRVRRRSTGALQLRERPDKQWRNPQSTGPPWPGSEETSRTRVRPGQAVMGRHDSGSRWLISKDNLRIRVRLGKAVVTTPGYSAVSDFEKVSGANLRSTTAKKVCSYCEGPISYRSHEPINKRHILVQQKQLRSDLGALELLFSSEFIGHTMIHLPHLFKLFPALADARP</sequence>
<evidence type="ECO:0000313" key="2">
    <source>
        <dbReference type="EMBL" id="EYC15208.1"/>
    </source>
</evidence>
<keyword evidence="3" id="KW-1185">Reference proteome</keyword>
<evidence type="ECO:0000313" key="3">
    <source>
        <dbReference type="Proteomes" id="UP000024635"/>
    </source>
</evidence>
<evidence type="ECO:0000256" key="1">
    <source>
        <dbReference type="SAM" id="MobiDB-lite"/>
    </source>
</evidence>
<dbReference type="Proteomes" id="UP000024635">
    <property type="component" value="Unassembled WGS sequence"/>
</dbReference>
<organism evidence="2 3">
    <name type="scientific">Ancylostoma ceylanicum</name>
    <dbReference type="NCBI Taxonomy" id="53326"/>
    <lineage>
        <taxon>Eukaryota</taxon>
        <taxon>Metazoa</taxon>
        <taxon>Ecdysozoa</taxon>
        <taxon>Nematoda</taxon>
        <taxon>Chromadorea</taxon>
        <taxon>Rhabditida</taxon>
        <taxon>Rhabditina</taxon>
        <taxon>Rhabditomorpha</taxon>
        <taxon>Strongyloidea</taxon>
        <taxon>Ancylostomatidae</taxon>
        <taxon>Ancylostomatinae</taxon>
        <taxon>Ancylostoma</taxon>
    </lineage>
</organism>
<proteinExistence type="predicted"/>
<feature type="region of interest" description="Disordered" evidence="1">
    <location>
        <begin position="15"/>
        <end position="88"/>
    </location>
</feature>